<comment type="caution">
    <text evidence="2">The sequence shown here is derived from an EMBL/GenBank/DDBJ whole genome shotgun (WGS) entry which is preliminary data.</text>
</comment>
<reference evidence="2" key="1">
    <citation type="journal article" date="2014" name="Front. Microbiol.">
        <title>High frequency of phylogenetically diverse reductive dehalogenase-homologous genes in deep subseafloor sedimentary metagenomes.</title>
        <authorList>
            <person name="Kawai M."/>
            <person name="Futagami T."/>
            <person name="Toyoda A."/>
            <person name="Takaki Y."/>
            <person name="Nishi S."/>
            <person name="Hori S."/>
            <person name="Arai W."/>
            <person name="Tsubouchi T."/>
            <person name="Morono Y."/>
            <person name="Uchiyama I."/>
            <person name="Ito T."/>
            <person name="Fujiyama A."/>
            <person name="Inagaki F."/>
            <person name="Takami H."/>
        </authorList>
    </citation>
    <scope>NUCLEOTIDE SEQUENCE</scope>
    <source>
        <strain evidence="2">Expedition CK06-06</strain>
    </source>
</reference>
<keyword evidence="1" id="KW-0472">Membrane</keyword>
<protein>
    <submittedName>
        <fullName evidence="2">Uncharacterized protein</fullName>
    </submittedName>
</protein>
<evidence type="ECO:0000313" key="2">
    <source>
        <dbReference type="EMBL" id="GAH72845.1"/>
    </source>
</evidence>
<name>X1IU94_9ZZZZ</name>
<evidence type="ECO:0000256" key="1">
    <source>
        <dbReference type="SAM" id="Phobius"/>
    </source>
</evidence>
<proteinExistence type="predicted"/>
<dbReference type="AlphaFoldDB" id="X1IU94"/>
<sequence>MPPYLPVLEDFSNKSSFVGGDVIFHSIVFILLIICDMKDI</sequence>
<feature type="non-terminal residue" evidence="2">
    <location>
        <position position="40"/>
    </location>
</feature>
<organism evidence="2">
    <name type="scientific">marine sediment metagenome</name>
    <dbReference type="NCBI Taxonomy" id="412755"/>
    <lineage>
        <taxon>unclassified sequences</taxon>
        <taxon>metagenomes</taxon>
        <taxon>ecological metagenomes</taxon>
    </lineage>
</organism>
<dbReference type="EMBL" id="BARU01032592">
    <property type="protein sequence ID" value="GAH72845.1"/>
    <property type="molecule type" value="Genomic_DNA"/>
</dbReference>
<keyword evidence="1" id="KW-1133">Transmembrane helix</keyword>
<gene>
    <name evidence="2" type="ORF">S03H2_51378</name>
</gene>
<feature type="transmembrane region" description="Helical" evidence="1">
    <location>
        <begin position="15"/>
        <end position="35"/>
    </location>
</feature>
<accession>X1IU94</accession>
<keyword evidence="1" id="KW-0812">Transmembrane</keyword>